<dbReference type="Proteomes" id="UP000075653">
    <property type="component" value="Unassembled WGS sequence"/>
</dbReference>
<keyword evidence="1" id="KW-0732">Signal</keyword>
<dbReference type="STRING" id="1789004.FEMY_01870"/>
<sequence>MNNILYLVVLMVTSLFFSAQSKAETVGTGQITFTGTQMGAPVQGNFRKFSADLHFDARDLPHSYAHITIDLTSIDLTSEESEDEIKGKHWFNIQSFPQAHFDSSEIQIVGLNQYLVSGLFQLKGISKPLRIPLKMSYDHGGRSAQGRFILKRNDFGVGDGTWSATDTVADEVTVDYRFTLIP</sequence>
<dbReference type="PANTHER" id="PTHR34406:SF1">
    <property type="entry name" value="PROTEIN YCEI"/>
    <property type="match status" value="1"/>
</dbReference>
<feature type="domain" description="Lipid/polyisoprenoid-binding YceI-like" evidence="2">
    <location>
        <begin position="18"/>
        <end position="181"/>
    </location>
</feature>
<evidence type="ECO:0000256" key="1">
    <source>
        <dbReference type="SAM" id="SignalP"/>
    </source>
</evidence>
<dbReference type="InterPro" id="IPR007372">
    <property type="entry name" value="Lipid/polyisoprenoid-bd_YceI"/>
</dbReference>
<gene>
    <name evidence="3" type="primary">yceI_1</name>
    <name evidence="3" type="ORF">FEMY_01870</name>
</gene>
<keyword evidence="4" id="KW-1185">Reference proteome</keyword>
<dbReference type="Gene3D" id="2.40.128.110">
    <property type="entry name" value="Lipid/polyisoprenoid-binding, YceI-like"/>
    <property type="match status" value="1"/>
</dbReference>
<dbReference type="Pfam" id="PF04264">
    <property type="entry name" value="YceI"/>
    <property type="match status" value="1"/>
</dbReference>
<dbReference type="SUPFAM" id="SSF101874">
    <property type="entry name" value="YceI-like"/>
    <property type="match status" value="1"/>
</dbReference>
<organism evidence="3 4">
    <name type="scientific">Ferrovum myxofaciens</name>
    <dbReference type="NCBI Taxonomy" id="416213"/>
    <lineage>
        <taxon>Bacteria</taxon>
        <taxon>Pseudomonadati</taxon>
        <taxon>Pseudomonadota</taxon>
        <taxon>Betaproteobacteria</taxon>
        <taxon>Ferrovales</taxon>
        <taxon>Ferrovaceae</taxon>
        <taxon>Ferrovum</taxon>
    </lineage>
</organism>
<reference evidence="3 4" key="1">
    <citation type="submission" date="2016-01" db="EMBL/GenBank/DDBJ databases">
        <title>Genome sequence of the acidophilic iron oxidising Ferrovum strain Z-31.</title>
        <authorList>
            <person name="Poehlein A."/>
            <person name="Ullrich S.R."/>
            <person name="Schloemann M."/>
            <person name="Muehling M."/>
            <person name="Daniel R."/>
        </authorList>
    </citation>
    <scope>NUCLEOTIDE SEQUENCE [LARGE SCALE GENOMIC DNA]</scope>
    <source>
        <strain evidence="3 4">Z-31</strain>
    </source>
</reference>
<evidence type="ECO:0000313" key="4">
    <source>
        <dbReference type="Proteomes" id="UP000075653"/>
    </source>
</evidence>
<dbReference type="PATRIC" id="fig|1789004.3.peg.187"/>
<dbReference type="SMART" id="SM00867">
    <property type="entry name" value="YceI"/>
    <property type="match status" value="1"/>
</dbReference>
<dbReference type="PANTHER" id="PTHR34406">
    <property type="entry name" value="PROTEIN YCEI"/>
    <property type="match status" value="1"/>
</dbReference>
<dbReference type="EMBL" id="LRRD01000003">
    <property type="protein sequence ID" value="KXW59274.1"/>
    <property type="molecule type" value="Genomic_DNA"/>
</dbReference>
<accession>A0A149W2G1</accession>
<dbReference type="InterPro" id="IPR036761">
    <property type="entry name" value="TTHA0802/YceI-like_sf"/>
</dbReference>
<dbReference type="AlphaFoldDB" id="A0A149W2G1"/>
<protein>
    <submittedName>
        <fullName evidence="3">Protein YceI</fullName>
    </submittedName>
</protein>
<comment type="caution">
    <text evidence="3">The sequence shown here is derived from an EMBL/GenBank/DDBJ whole genome shotgun (WGS) entry which is preliminary data.</text>
</comment>
<evidence type="ECO:0000259" key="2">
    <source>
        <dbReference type="SMART" id="SM00867"/>
    </source>
</evidence>
<name>A0A149W2G1_9PROT</name>
<proteinExistence type="predicted"/>
<evidence type="ECO:0000313" key="3">
    <source>
        <dbReference type="EMBL" id="KXW59274.1"/>
    </source>
</evidence>
<feature type="signal peptide" evidence="1">
    <location>
        <begin position="1"/>
        <end position="23"/>
    </location>
</feature>
<feature type="chain" id="PRO_5007557606" evidence="1">
    <location>
        <begin position="24"/>
        <end position="182"/>
    </location>
</feature>